<keyword evidence="1" id="KW-0238">DNA-binding</keyword>
<dbReference type="PANTHER" id="PTHR46797">
    <property type="entry name" value="HTH-TYPE TRANSCRIPTIONAL REGULATOR"/>
    <property type="match status" value="1"/>
</dbReference>
<reference evidence="3" key="1">
    <citation type="submission" date="2023-12" db="EMBL/GenBank/DDBJ databases">
        <title>Mannheima indologenes sp. nov. proposed for Clade V organisms of Mannheimia.</title>
        <authorList>
            <person name="Christensen H."/>
        </authorList>
    </citation>
    <scope>NUCLEOTIDE SEQUENCE</scope>
    <source>
        <strain evidence="3">M14.4</strain>
    </source>
</reference>
<keyword evidence="4" id="KW-1185">Reference proteome</keyword>
<dbReference type="SUPFAM" id="SSF47413">
    <property type="entry name" value="lambda repressor-like DNA-binding domains"/>
    <property type="match status" value="1"/>
</dbReference>
<dbReference type="Proteomes" id="UP001432017">
    <property type="component" value="Unassembled WGS sequence"/>
</dbReference>
<dbReference type="InterPro" id="IPR010982">
    <property type="entry name" value="Lambda_DNA-bd_dom_sf"/>
</dbReference>
<dbReference type="EMBL" id="JBAJJM010000012">
    <property type="protein sequence ID" value="MEG9476463.1"/>
    <property type="molecule type" value="Genomic_DNA"/>
</dbReference>
<evidence type="ECO:0000256" key="1">
    <source>
        <dbReference type="ARBA" id="ARBA00023125"/>
    </source>
</evidence>
<evidence type="ECO:0000313" key="4">
    <source>
        <dbReference type="Proteomes" id="UP001432017"/>
    </source>
</evidence>
<comment type="caution">
    <text evidence="3">The sequence shown here is derived from an EMBL/GenBank/DDBJ whole genome shotgun (WGS) entry which is preliminary data.</text>
</comment>
<evidence type="ECO:0000313" key="3">
    <source>
        <dbReference type="EMBL" id="MEG9476463.1"/>
    </source>
</evidence>
<dbReference type="InterPro" id="IPR050807">
    <property type="entry name" value="TransReg_Diox_bact_type"/>
</dbReference>
<organism evidence="3 4">
    <name type="scientific">Mannheimia indoligenes</name>
    <dbReference type="NCBI Taxonomy" id="3103145"/>
    <lineage>
        <taxon>Bacteria</taxon>
        <taxon>Pseudomonadati</taxon>
        <taxon>Pseudomonadota</taxon>
        <taxon>Gammaproteobacteria</taxon>
        <taxon>Pasteurellales</taxon>
        <taxon>Pasteurellaceae</taxon>
        <taxon>Mannheimia</taxon>
    </lineage>
</organism>
<sequence length="90" mass="10332">MKNETLTSHPIRHTFANNLRKIRRLKDISQEALAFDAELSRAYIRAYISDVERGKRAISIDAMRKIADALNVSLIDLLKSDYSVDDLIQK</sequence>
<dbReference type="PROSITE" id="PS50943">
    <property type="entry name" value="HTH_CROC1"/>
    <property type="match status" value="1"/>
</dbReference>
<dbReference type="Gene3D" id="1.10.260.40">
    <property type="entry name" value="lambda repressor-like DNA-binding domains"/>
    <property type="match status" value="1"/>
</dbReference>
<dbReference type="Pfam" id="PF01381">
    <property type="entry name" value="HTH_3"/>
    <property type="match status" value="1"/>
</dbReference>
<evidence type="ECO:0000259" key="2">
    <source>
        <dbReference type="PROSITE" id="PS50943"/>
    </source>
</evidence>
<feature type="domain" description="HTH cro/C1-type" evidence="2">
    <location>
        <begin position="19"/>
        <end position="77"/>
    </location>
</feature>
<proteinExistence type="predicted"/>
<dbReference type="InterPro" id="IPR001387">
    <property type="entry name" value="Cro/C1-type_HTH"/>
</dbReference>
<gene>
    <name evidence="3" type="ORF">V6W77_09285</name>
</gene>
<name>A0ABU7ZG87_9PAST</name>
<dbReference type="SMART" id="SM00530">
    <property type="entry name" value="HTH_XRE"/>
    <property type="match status" value="1"/>
</dbReference>
<dbReference type="CDD" id="cd00093">
    <property type="entry name" value="HTH_XRE"/>
    <property type="match status" value="1"/>
</dbReference>
<protein>
    <submittedName>
        <fullName evidence="3">Helix-turn-helix transcriptional regulator</fullName>
    </submittedName>
</protein>
<accession>A0ABU7ZG87</accession>
<dbReference type="PANTHER" id="PTHR46797:SF1">
    <property type="entry name" value="METHYLPHOSPHONATE SYNTHASE"/>
    <property type="match status" value="1"/>
</dbReference>
<dbReference type="RefSeq" id="WP_334254471.1">
    <property type="nucleotide sequence ID" value="NZ_JBAJJM010000012.1"/>
</dbReference>